<keyword evidence="9" id="KW-0735">Signal-anchor</keyword>
<evidence type="ECO:0000256" key="5">
    <source>
        <dbReference type="ARBA" id="ARBA00022676"/>
    </source>
</evidence>
<keyword evidence="7 12" id="KW-0812">Transmembrane</keyword>
<proteinExistence type="inferred from homology"/>
<evidence type="ECO:0000256" key="8">
    <source>
        <dbReference type="ARBA" id="ARBA00022741"/>
    </source>
</evidence>
<dbReference type="OMA" id="LANSFHY"/>
<organism evidence="14 15">
    <name type="scientific">Pomacea canaliculata</name>
    <name type="common">Golden apple snail</name>
    <dbReference type="NCBI Taxonomy" id="400727"/>
    <lineage>
        <taxon>Eukaryota</taxon>
        <taxon>Metazoa</taxon>
        <taxon>Spiralia</taxon>
        <taxon>Lophotrochozoa</taxon>
        <taxon>Mollusca</taxon>
        <taxon>Gastropoda</taxon>
        <taxon>Caenogastropoda</taxon>
        <taxon>Architaenioglossa</taxon>
        <taxon>Ampullarioidea</taxon>
        <taxon>Ampullariidae</taxon>
        <taxon>Pomacea</taxon>
    </lineage>
</organism>
<gene>
    <name evidence="14" type="ORF">C0Q70_08468</name>
</gene>
<evidence type="ECO:0000313" key="14">
    <source>
        <dbReference type="EMBL" id="PVD33020.1"/>
    </source>
</evidence>
<protein>
    <recommendedName>
        <fullName evidence="4">N-acetylgalactosaminide beta-1,3-galactosyltransferase</fullName>
        <ecNumber evidence="4">2.4.1.122</ecNumber>
    </recommendedName>
</protein>
<comment type="pathway">
    <text evidence="2">Protein modification; protein glycosylation.</text>
</comment>
<dbReference type="AlphaFoldDB" id="A0A2T7PHZ9"/>
<evidence type="ECO:0000256" key="7">
    <source>
        <dbReference type="ARBA" id="ARBA00022692"/>
    </source>
</evidence>
<dbReference type="GO" id="GO:0016020">
    <property type="term" value="C:membrane"/>
    <property type="evidence" value="ECO:0007669"/>
    <property type="project" value="UniProtKB-SubCell"/>
</dbReference>
<sequence length="331" mass="38114">MISRVLNCARRIFMPNKRLLMGMAMMVIVIIIVSSKVGYMQTAKYVEKMFSSVSSKSADFVNNPEDSKSADFVNNPEDSKSAKFFNVEWADESVAEMLKQRVRVLIWVMTSPQSLPRARAVKKTWGTKCDLLLFFSSANNTEIPTIGLDVKEGREHLFGKTAQAFDYIYENYFPLADWFMKADDDTFVVVENLRHFLYDKNASEPLLTGHRFDLSHLDVSHQSGGAGYVLSKEALRRYGTRRRKPPECIAKSTNEDVEMSRCLQQLGVTLLSSFDDKRRSHFHPYQPVFHVGTDDISEHAISFHHITPQQMSVLYYYIYRFRPFGLSYKFG</sequence>
<evidence type="ECO:0000256" key="1">
    <source>
        <dbReference type="ARBA" id="ARBA00004606"/>
    </source>
</evidence>
<comment type="subcellular location">
    <subcellularLocation>
        <location evidence="1">Membrane</location>
        <topology evidence="1">Single-pass type II membrane protein</topology>
    </subcellularLocation>
</comment>
<reference evidence="14 15" key="1">
    <citation type="submission" date="2018-04" db="EMBL/GenBank/DDBJ databases">
        <title>The genome of golden apple snail Pomacea canaliculata provides insight into stress tolerance and invasive adaptation.</title>
        <authorList>
            <person name="Liu C."/>
            <person name="Liu B."/>
            <person name="Ren Y."/>
            <person name="Zhang Y."/>
            <person name="Wang H."/>
            <person name="Li S."/>
            <person name="Jiang F."/>
            <person name="Yin L."/>
            <person name="Zhang G."/>
            <person name="Qian W."/>
            <person name="Fan W."/>
        </authorList>
    </citation>
    <scope>NUCLEOTIDE SEQUENCE [LARGE SCALE GENOMIC DNA]</scope>
    <source>
        <strain evidence="14">SZHN2017</strain>
        <tissue evidence="14">Muscle</tissue>
    </source>
</reference>
<dbReference type="InterPro" id="IPR026050">
    <property type="entry name" value="C1GALT1/C1GALT1_chp1"/>
</dbReference>
<dbReference type="STRING" id="400727.A0A2T7PHZ9"/>
<feature type="domain" description="Fringe-like glycosyltransferase" evidence="13">
    <location>
        <begin position="116"/>
        <end position="305"/>
    </location>
</feature>
<evidence type="ECO:0000256" key="6">
    <source>
        <dbReference type="ARBA" id="ARBA00022679"/>
    </source>
</evidence>
<keyword evidence="5" id="KW-0328">Glycosyltransferase</keyword>
<dbReference type="OrthoDB" id="414175at2759"/>
<evidence type="ECO:0000256" key="11">
    <source>
        <dbReference type="ARBA" id="ARBA00023136"/>
    </source>
</evidence>
<dbReference type="EMBL" id="PZQS01000004">
    <property type="protein sequence ID" value="PVD33020.1"/>
    <property type="molecule type" value="Genomic_DNA"/>
</dbReference>
<evidence type="ECO:0000256" key="10">
    <source>
        <dbReference type="ARBA" id="ARBA00022989"/>
    </source>
</evidence>
<keyword evidence="8" id="KW-0547">Nucleotide-binding</keyword>
<dbReference type="InterPro" id="IPR003378">
    <property type="entry name" value="Fringe-like_glycosylTrfase"/>
</dbReference>
<keyword evidence="10 12" id="KW-1133">Transmembrane helix</keyword>
<dbReference type="Gene3D" id="3.90.550.50">
    <property type="match status" value="1"/>
</dbReference>
<evidence type="ECO:0000256" key="12">
    <source>
        <dbReference type="SAM" id="Phobius"/>
    </source>
</evidence>
<keyword evidence="6" id="KW-0808">Transferase</keyword>
<keyword evidence="11 12" id="KW-0472">Membrane</keyword>
<comment type="similarity">
    <text evidence="3">Belongs to the glycosyltransferase 31 family. Beta3-Gal-T subfamily.</text>
</comment>
<name>A0A2T7PHZ9_POMCA</name>
<accession>A0A2T7PHZ9</accession>
<dbReference type="Proteomes" id="UP000245119">
    <property type="component" value="Linkage Group LG4"/>
</dbReference>
<dbReference type="UniPathway" id="UPA00378"/>
<feature type="transmembrane region" description="Helical" evidence="12">
    <location>
        <begin position="20"/>
        <end position="39"/>
    </location>
</feature>
<evidence type="ECO:0000259" key="13">
    <source>
        <dbReference type="Pfam" id="PF02434"/>
    </source>
</evidence>
<dbReference type="Pfam" id="PF02434">
    <property type="entry name" value="Fringe"/>
    <property type="match status" value="1"/>
</dbReference>
<keyword evidence="15" id="KW-1185">Reference proteome</keyword>
<dbReference type="PANTHER" id="PTHR23033:SF14">
    <property type="entry name" value="GLYCOPROTEIN-N-ACETYLGALACTOSAMINE 3-BETA-GALACTOSYLTRANSFERASE 1-RELATED"/>
    <property type="match status" value="1"/>
</dbReference>
<dbReference type="GO" id="GO:0000166">
    <property type="term" value="F:nucleotide binding"/>
    <property type="evidence" value="ECO:0007669"/>
    <property type="project" value="UniProtKB-KW"/>
</dbReference>
<evidence type="ECO:0000256" key="3">
    <source>
        <dbReference type="ARBA" id="ARBA00006462"/>
    </source>
</evidence>
<evidence type="ECO:0000256" key="4">
    <source>
        <dbReference type="ARBA" id="ARBA00012557"/>
    </source>
</evidence>
<evidence type="ECO:0000256" key="9">
    <source>
        <dbReference type="ARBA" id="ARBA00022968"/>
    </source>
</evidence>
<evidence type="ECO:0000256" key="2">
    <source>
        <dbReference type="ARBA" id="ARBA00004922"/>
    </source>
</evidence>
<comment type="caution">
    <text evidence="14">The sequence shown here is derived from an EMBL/GenBank/DDBJ whole genome shotgun (WGS) entry which is preliminary data.</text>
</comment>
<dbReference type="GO" id="GO:0016263">
    <property type="term" value="F:glycoprotein-N-acetylgalactosamine 3-beta-galactosyltransferase activity"/>
    <property type="evidence" value="ECO:0007669"/>
    <property type="project" value="UniProtKB-EC"/>
</dbReference>
<dbReference type="EC" id="2.4.1.122" evidence="4"/>
<evidence type="ECO:0000313" key="15">
    <source>
        <dbReference type="Proteomes" id="UP000245119"/>
    </source>
</evidence>
<dbReference type="PANTHER" id="PTHR23033">
    <property type="entry name" value="BETA1,3-GALACTOSYLTRANSFERASE"/>
    <property type="match status" value="1"/>
</dbReference>